<dbReference type="EMBL" id="SACL01000001">
    <property type="protein sequence ID" value="RVT99558.1"/>
    <property type="molecule type" value="Genomic_DNA"/>
</dbReference>
<sequence>MNRHLWLLLGCMGCAPLAAVIDPPLAQLNRWNSAPLAEIAAEPVISPCPADNAACPRLHARRAEACMTQAMAARAPRAACPGLAARPMLDCAAGEYEAAGGPPDNQAQALICLGWLSGPEEAARHARAALAVARNPVLIARARALGESR</sequence>
<accession>A0A437MPJ9</accession>
<protein>
    <submittedName>
        <fullName evidence="1">Uncharacterized protein</fullName>
    </submittedName>
</protein>
<keyword evidence="2" id="KW-1185">Reference proteome</keyword>
<dbReference type="Proteomes" id="UP000282957">
    <property type="component" value="Unassembled WGS sequence"/>
</dbReference>
<organism evidence="1 2">
    <name type="scientific">Rhodovarius crocodyli</name>
    <dbReference type="NCBI Taxonomy" id="1979269"/>
    <lineage>
        <taxon>Bacteria</taxon>
        <taxon>Pseudomonadati</taxon>
        <taxon>Pseudomonadota</taxon>
        <taxon>Alphaproteobacteria</taxon>
        <taxon>Acetobacterales</taxon>
        <taxon>Roseomonadaceae</taxon>
        <taxon>Rhodovarius</taxon>
    </lineage>
</organism>
<reference evidence="1 2" key="1">
    <citation type="submission" date="2019-01" db="EMBL/GenBank/DDBJ databases">
        <authorList>
            <person name="Chen W.-M."/>
        </authorList>
    </citation>
    <scope>NUCLEOTIDE SEQUENCE [LARGE SCALE GENOMIC DNA]</scope>
    <source>
        <strain evidence="1 2">CCP-6</strain>
    </source>
</reference>
<dbReference type="RefSeq" id="WP_127786452.1">
    <property type="nucleotide sequence ID" value="NZ_SACL01000001.1"/>
</dbReference>
<name>A0A437MPJ9_9PROT</name>
<evidence type="ECO:0000313" key="1">
    <source>
        <dbReference type="EMBL" id="RVT99558.1"/>
    </source>
</evidence>
<proteinExistence type="predicted"/>
<dbReference type="OrthoDB" id="9869030at2"/>
<evidence type="ECO:0000313" key="2">
    <source>
        <dbReference type="Proteomes" id="UP000282957"/>
    </source>
</evidence>
<comment type="caution">
    <text evidence="1">The sequence shown here is derived from an EMBL/GenBank/DDBJ whole genome shotgun (WGS) entry which is preliminary data.</text>
</comment>
<gene>
    <name evidence="1" type="ORF">EOD42_05605</name>
</gene>
<dbReference type="AlphaFoldDB" id="A0A437MPJ9"/>